<protein>
    <submittedName>
        <fullName evidence="4">Cupin domain protein</fullName>
    </submittedName>
</protein>
<name>A0A1I7FCM4_9FIRM</name>
<dbReference type="PANTHER" id="PTHR35848">
    <property type="entry name" value="OXALATE-BINDING PROTEIN"/>
    <property type="match status" value="1"/>
</dbReference>
<feature type="region of interest" description="Disordered" evidence="2">
    <location>
        <begin position="1"/>
        <end position="26"/>
    </location>
</feature>
<dbReference type="InterPro" id="IPR051610">
    <property type="entry name" value="GPI/OXD"/>
</dbReference>
<evidence type="ECO:0000313" key="4">
    <source>
        <dbReference type="EMBL" id="SFU33927.1"/>
    </source>
</evidence>
<proteinExistence type="predicted"/>
<accession>A0A1I7FCM4</accession>
<dbReference type="InterPro" id="IPR013096">
    <property type="entry name" value="Cupin_2"/>
</dbReference>
<keyword evidence="1" id="KW-0479">Metal-binding</keyword>
<dbReference type="SUPFAM" id="SSF51182">
    <property type="entry name" value="RmlC-like cupins"/>
    <property type="match status" value="1"/>
</dbReference>
<dbReference type="CDD" id="cd02221">
    <property type="entry name" value="cupin_TM1287-like"/>
    <property type="match status" value="1"/>
</dbReference>
<dbReference type="RefSeq" id="WP_090162913.1">
    <property type="nucleotide sequence ID" value="NZ_CACVNK010000072.1"/>
</dbReference>
<dbReference type="Pfam" id="PF07883">
    <property type="entry name" value="Cupin_2"/>
    <property type="match status" value="1"/>
</dbReference>
<feature type="domain" description="Cupin type-2" evidence="3">
    <location>
        <begin position="48"/>
        <end position="114"/>
    </location>
</feature>
<dbReference type="OrthoDB" id="9797047at2"/>
<keyword evidence="5" id="KW-1185">Reference proteome</keyword>
<dbReference type="EMBL" id="FPBT01000002">
    <property type="protein sequence ID" value="SFU33927.1"/>
    <property type="molecule type" value="Genomic_DNA"/>
</dbReference>
<dbReference type="InterPro" id="IPR014710">
    <property type="entry name" value="RmlC-like_jellyroll"/>
</dbReference>
<evidence type="ECO:0000256" key="1">
    <source>
        <dbReference type="ARBA" id="ARBA00022723"/>
    </source>
</evidence>
<evidence type="ECO:0000259" key="3">
    <source>
        <dbReference type="Pfam" id="PF07883"/>
    </source>
</evidence>
<organism evidence="4 5">
    <name type="scientific">Eubacterium pyruvativorans</name>
    <dbReference type="NCBI Taxonomy" id="155865"/>
    <lineage>
        <taxon>Bacteria</taxon>
        <taxon>Bacillati</taxon>
        <taxon>Bacillota</taxon>
        <taxon>Clostridia</taxon>
        <taxon>Eubacteriales</taxon>
        <taxon>Eubacteriaceae</taxon>
        <taxon>Eubacterium</taxon>
    </lineage>
</organism>
<dbReference type="PANTHER" id="PTHR35848:SF6">
    <property type="entry name" value="CUPIN TYPE-2 DOMAIN-CONTAINING PROTEIN"/>
    <property type="match status" value="1"/>
</dbReference>
<dbReference type="InterPro" id="IPR011051">
    <property type="entry name" value="RmlC_Cupin_sf"/>
</dbReference>
<feature type="compositionally biased region" description="Basic and acidic residues" evidence="2">
    <location>
        <begin position="1"/>
        <end position="17"/>
    </location>
</feature>
<reference evidence="4 5" key="1">
    <citation type="submission" date="2016-10" db="EMBL/GenBank/DDBJ databases">
        <authorList>
            <person name="de Groot N.N."/>
        </authorList>
    </citation>
    <scope>NUCLEOTIDE SEQUENCE [LARGE SCALE GENOMIC DNA]</scope>
    <source>
        <strain evidence="4 5">KHGC13</strain>
    </source>
</reference>
<gene>
    <name evidence="4" type="ORF">SAMN05216508_10254</name>
</gene>
<dbReference type="AlphaFoldDB" id="A0A1I7FCM4"/>
<evidence type="ECO:0000256" key="2">
    <source>
        <dbReference type="SAM" id="MobiDB-lite"/>
    </source>
</evidence>
<dbReference type="STRING" id="155865.SAMN05216515_101113"/>
<sequence>MSFVRKAGEREAIEKEGAQGGPGTMRAHKLINQDEELLNKGRLFNDIVLEKGCGVGYHQHVGDAELYYILSGEAQYNDNGSIVTLHPGDLTFTGPGEYHGITNEKEEPLRFIALVVYE</sequence>
<dbReference type="GO" id="GO:0046872">
    <property type="term" value="F:metal ion binding"/>
    <property type="evidence" value="ECO:0007669"/>
    <property type="project" value="UniProtKB-KW"/>
</dbReference>
<dbReference type="Gene3D" id="2.60.120.10">
    <property type="entry name" value="Jelly Rolls"/>
    <property type="match status" value="1"/>
</dbReference>
<dbReference type="GeneID" id="78354338"/>
<dbReference type="Proteomes" id="UP000198817">
    <property type="component" value="Unassembled WGS sequence"/>
</dbReference>
<evidence type="ECO:0000313" key="5">
    <source>
        <dbReference type="Proteomes" id="UP000198817"/>
    </source>
</evidence>